<dbReference type="EMBL" id="VCGU01000007">
    <property type="protein sequence ID" value="TRY73173.1"/>
    <property type="molecule type" value="Genomic_DNA"/>
</dbReference>
<dbReference type="Proteomes" id="UP000318571">
    <property type="component" value="Chromosome 3"/>
</dbReference>
<evidence type="ECO:0000256" key="2">
    <source>
        <dbReference type="ARBA" id="ARBA00022771"/>
    </source>
</evidence>
<dbReference type="GO" id="GO:0005737">
    <property type="term" value="C:cytoplasm"/>
    <property type="evidence" value="ECO:0007669"/>
    <property type="project" value="TreeGrafter"/>
</dbReference>
<dbReference type="PROSITE" id="PS50089">
    <property type="entry name" value="ZF_RING_2"/>
    <property type="match status" value="1"/>
</dbReference>
<keyword evidence="2 4" id="KW-0863">Zinc-finger</keyword>
<evidence type="ECO:0000259" key="6">
    <source>
        <dbReference type="PROSITE" id="PS50089"/>
    </source>
</evidence>
<evidence type="ECO:0000313" key="7">
    <source>
        <dbReference type="EMBL" id="TRY73173.1"/>
    </source>
</evidence>
<feature type="compositionally biased region" description="Basic residues" evidence="5">
    <location>
        <begin position="315"/>
        <end position="326"/>
    </location>
</feature>
<keyword evidence="1" id="KW-0479">Metal-binding</keyword>
<dbReference type="InterPro" id="IPR001841">
    <property type="entry name" value="Znf_RING"/>
</dbReference>
<gene>
    <name evidence="7" type="ORF">TCAL_05818</name>
</gene>
<dbReference type="OrthoDB" id="620422at2759"/>
<dbReference type="PANTHER" id="PTHR45877">
    <property type="entry name" value="E3 UBIQUITIN-PROTEIN LIGASE SIAH2"/>
    <property type="match status" value="1"/>
</dbReference>
<feature type="domain" description="RING-type" evidence="6">
    <location>
        <begin position="25"/>
        <end position="61"/>
    </location>
</feature>
<dbReference type="GO" id="GO:0043161">
    <property type="term" value="P:proteasome-mediated ubiquitin-dependent protein catabolic process"/>
    <property type="evidence" value="ECO:0007669"/>
    <property type="project" value="TreeGrafter"/>
</dbReference>
<dbReference type="SUPFAM" id="SSF49599">
    <property type="entry name" value="TRAF domain-like"/>
    <property type="match status" value="1"/>
</dbReference>
<keyword evidence="8" id="KW-1185">Reference proteome</keyword>
<dbReference type="AlphaFoldDB" id="A0A553P660"/>
<evidence type="ECO:0000256" key="4">
    <source>
        <dbReference type="PROSITE-ProRule" id="PRU00175"/>
    </source>
</evidence>
<evidence type="ECO:0000256" key="5">
    <source>
        <dbReference type="SAM" id="MobiDB-lite"/>
    </source>
</evidence>
<dbReference type="GO" id="GO:0008270">
    <property type="term" value="F:zinc ion binding"/>
    <property type="evidence" value="ECO:0007669"/>
    <property type="project" value="UniProtKB-KW"/>
</dbReference>
<sequence>MVDTSSTSNSQVDESIDNLKAEVECPICQRVPRKAPVYQCKLGHLLCQDCYPKCQACPVCRTPLSKEKIRSILADKILMLVPRPCEFNDDGCQEEFLGPELDAHEAKCRHRWVCCVDIACGSVLRFHALLDHTQNLELHAQEDFRDNQESRFQSFLYVSEGNFQKECMWVCDRLKKCGFHFYRESYRTDDGCWQIWVVMAGTQEEAKRFQATIEIFTEDEILTHVGPVNYLPDTKEKLLDSALGLLLTDRIVKRFLRNDQLHYRITIREHEEIQVDPDNWSQIMVQKSEATLPSEQATLEPESRRPPSSKSGGSTRRKEKPSTRKQ</sequence>
<reference evidence="7 8" key="1">
    <citation type="journal article" date="2018" name="Nat. Ecol. Evol.">
        <title>Genomic signatures of mitonuclear coevolution across populations of Tigriopus californicus.</title>
        <authorList>
            <person name="Barreto F.S."/>
            <person name="Watson E.T."/>
            <person name="Lima T.G."/>
            <person name="Willett C.S."/>
            <person name="Edmands S."/>
            <person name="Li W."/>
            <person name="Burton R.S."/>
        </authorList>
    </citation>
    <scope>NUCLEOTIDE SEQUENCE [LARGE SCALE GENOMIC DNA]</scope>
    <source>
        <strain evidence="7 8">San Diego</strain>
    </source>
</reference>
<accession>A0A553P660</accession>
<dbReference type="InterPro" id="IPR013083">
    <property type="entry name" value="Znf_RING/FYVE/PHD"/>
</dbReference>
<organism evidence="7 8">
    <name type="scientific">Tigriopus californicus</name>
    <name type="common">Marine copepod</name>
    <dbReference type="NCBI Taxonomy" id="6832"/>
    <lineage>
        <taxon>Eukaryota</taxon>
        <taxon>Metazoa</taxon>
        <taxon>Ecdysozoa</taxon>
        <taxon>Arthropoda</taxon>
        <taxon>Crustacea</taxon>
        <taxon>Multicrustacea</taxon>
        <taxon>Hexanauplia</taxon>
        <taxon>Copepoda</taxon>
        <taxon>Harpacticoida</taxon>
        <taxon>Harpacticidae</taxon>
        <taxon>Tigriopus</taxon>
    </lineage>
</organism>
<comment type="caution">
    <text evidence="7">The sequence shown here is derived from an EMBL/GenBank/DDBJ whole genome shotgun (WGS) entry which is preliminary data.</text>
</comment>
<dbReference type="Gene3D" id="3.30.40.10">
    <property type="entry name" value="Zinc/RING finger domain, C3HC4 (zinc finger)"/>
    <property type="match status" value="2"/>
</dbReference>
<dbReference type="InterPro" id="IPR008974">
    <property type="entry name" value="TRAF-like"/>
</dbReference>
<feature type="region of interest" description="Disordered" evidence="5">
    <location>
        <begin position="289"/>
        <end position="326"/>
    </location>
</feature>
<dbReference type="PANTHER" id="PTHR45877:SF2">
    <property type="entry name" value="E3 UBIQUITIN-PROTEIN LIGASE SINA-RELATED"/>
    <property type="match status" value="1"/>
</dbReference>
<dbReference type="Pfam" id="PF21362">
    <property type="entry name" value="Sina_RING"/>
    <property type="match status" value="1"/>
</dbReference>
<dbReference type="InterPro" id="IPR049548">
    <property type="entry name" value="Sina-like_RING"/>
</dbReference>
<keyword evidence="3" id="KW-0862">Zinc</keyword>
<name>A0A553P660_TIGCA</name>
<evidence type="ECO:0000313" key="8">
    <source>
        <dbReference type="Proteomes" id="UP000318571"/>
    </source>
</evidence>
<dbReference type="GO" id="GO:0061630">
    <property type="term" value="F:ubiquitin protein ligase activity"/>
    <property type="evidence" value="ECO:0007669"/>
    <property type="project" value="TreeGrafter"/>
</dbReference>
<dbReference type="OMA" id="NSGCETI"/>
<dbReference type="UniPathway" id="UPA00143"/>
<dbReference type="GO" id="GO:0031624">
    <property type="term" value="F:ubiquitin conjugating enzyme binding"/>
    <property type="evidence" value="ECO:0007669"/>
    <property type="project" value="TreeGrafter"/>
</dbReference>
<dbReference type="STRING" id="6832.A0A553P660"/>
<protein>
    <recommendedName>
        <fullName evidence="6">RING-type domain-containing protein</fullName>
    </recommendedName>
</protein>
<evidence type="ECO:0000256" key="3">
    <source>
        <dbReference type="ARBA" id="ARBA00022833"/>
    </source>
</evidence>
<evidence type="ECO:0000256" key="1">
    <source>
        <dbReference type="ARBA" id="ARBA00022723"/>
    </source>
</evidence>
<dbReference type="GO" id="GO:0016567">
    <property type="term" value="P:protein ubiquitination"/>
    <property type="evidence" value="ECO:0007669"/>
    <property type="project" value="UniProtKB-UniPathway"/>
</dbReference>
<dbReference type="Gene3D" id="2.60.210.10">
    <property type="entry name" value="Apoptosis, Tumor Necrosis Factor Receptor Associated Protein 2, Chain A"/>
    <property type="match status" value="1"/>
</dbReference>
<dbReference type="InterPro" id="IPR004162">
    <property type="entry name" value="SINA-like_animal"/>
</dbReference>
<proteinExistence type="predicted"/>
<dbReference type="SUPFAM" id="SSF57850">
    <property type="entry name" value="RING/U-box"/>
    <property type="match status" value="1"/>
</dbReference>